<dbReference type="SUPFAM" id="SSF55781">
    <property type="entry name" value="GAF domain-like"/>
    <property type="match status" value="1"/>
</dbReference>
<organism evidence="7 8">
    <name type="scientific">Streptomyces synnematoformans</name>
    <dbReference type="NCBI Taxonomy" id="415721"/>
    <lineage>
        <taxon>Bacteria</taxon>
        <taxon>Bacillati</taxon>
        <taxon>Actinomycetota</taxon>
        <taxon>Actinomycetes</taxon>
        <taxon>Kitasatosporales</taxon>
        <taxon>Streptomycetaceae</taxon>
        <taxon>Streptomyces</taxon>
    </lineage>
</organism>
<evidence type="ECO:0000256" key="4">
    <source>
        <dbReference type="SAM" id="MobiDB-lite"/>
    </source>
</evidence>
<proteinExistence type="predicted"/>
<dbReference type="InterPro" id="IPR036390">
    <property type="entry name" value="WH_DNA-bd_sf"/>
</dbReference>
<feature type="domain" description="HTH iclR-type" evidence="5">
    <location>
        <begin position="40"/>
        <end position="101"/>
    </location>
</feature>
<keyword evidence="3" id="KW-0804">Transcription</keyword>
<evidence type="ECO:0000256" key="3">
    <source>
        <dbReference type="ARBA" id="ARBA00023163"/>
    </source>
</evidence>
<dbReference type="SMART" id="SM00346">
    <property type="entry name" value="HTH_ICLR"/>
    <property type="match status" value="1"/>
</dbReference>
<keyword evidence="1" id="KW-0805">Transcription regulation</keyword>
<gene>
    <name evidence="7" type="ORF">GCM10009802_32100</name>
</gene>
<dbReference type="Pfam" id="PF01614">
    <property type="entry name" value="IclR_C"/>
    <property type="match status" value="1"/>
</dbReference>
<dbReference type="EMBL" id="BAAAPF010000095">
    <property type="protein sequence ID" value="GAA2126289.1"/>
    <property type="molecule type" value="Genomic_DNA"/>
</dbReference>
<dbReference type="Gene3D" id="1.10.10.10">
    <property type="entry name" value="Winged helix-like DNA-binding domain superfamily/Winged helix DNA-binding domain"/>
    <property type="match status" value="1"/>
</dbReference>
<dbReference type="InterPro" id="IPR005471">
    <property type="entry name" value="Tscrpt_reg_IclR_N"/>
</dbReference>
<dbReference type="InterPro" id="IPR036388">
    <property type="entry name" value="WH-like_DNA-bd_sf"/>
</dbReference>
<dbReference type="SUPFAM" id="SSF46785">
    <property type="entry name" value="Winged helix' DNA-binding domain"/>
    <property type="match status" value="1"/>
</dbReference>
<feature type="region of interest" description="Disordered" evidence="4">
    <location>
        <begin position="1"/>
        <end position="37"/>
    </location>
</feature>
<dbReference type="InterPro" id="IPR014757">
    <property type="entry name" value="Tscrpt_reg_IclR_C"/>
</dbReference>
<dbReference type="Proteomes" id="UP001500443">
    <property type="component" value="Unassembled WGS sequence"/>
</dbReference>
<keyword evidence="8" id="KW-1185">Reference proteome</keyword>
<evidence type="ECO:0000256" key="2">
    <source>
        <dbReference type="ARBA" id="ARBA00023125"/>
    </source>
</evidence>
<dbReference type="PANTHER" id="PTHR30136:SF24">
    <property type="entry name" value="HTH-TYPE TRANSCRIPTIONAL REPRESSOR ALLR"/>
    <property type="match status" value="1"/>
</dbReference>
<dbReference type="PROSITE" id="PS51078">
    <property type="entry name" value="ICLR_ED"/>
    <property type="match status" value="1"/>
</dbReference>
<sequence length="286" mass="30574">MTKSASTEPREPGRDPAAEPGQDGRQGPGDGWGAAPPYSLASVDNALRLIRALDEHGELRVYEAAELLGVARSTAHRLLSTLAFRGFAEQHDSSHVYRPGPALAEAGLRAISRLDLRQVARPHLRALSEETEETVHLVVLEGNGARFVDGVESTRPLRVGLRVGMVLPAHATAAGKAILAALPPGQVHDLYPRGVQTLTGRTLRTLEDIERHLSGVRRAGHAVNHRESAEDVAAVGVVIHNPARTPVAALAVAAPAERLQPARIPLIAIRMHRTSHAITDAMTVPH</sequence>
<feature type="domain" description="IclR-ED" evidence="6">
    <location>
        <begin position="102"/>
        <end position="284"/>
    </location>
</feature>
<protein>
    <submittedName>
        <fullName evidence="7">IclR family transcriptional regulator</fullName>
    </submittedName>
</protein>
<dbReference type="InterPro" id="IPR029016">
    <property type="entry name" value="GAF-like_dom_sf"/>
</dbReference>
<dbReference type="PROSITE" id="PS51077">
    <property type="entry name" value="HTH_ICLR"/>
    <property type="match status" value="1"/>
</dbReference>
<evidence type="ECO:0000313" key="7">
    <source>
        <dbReference type="EMBL" id="GAA2126289.1"/>
    </source>
</evidence>
<feature type="compositionally biased region" description="Basic and acidic residues" evidence="4">
    <location>
        <begin position="8"/>
        <end position="17"/>
    </location>
</feature>
<dbReference type="InterPro" id="IPR050707">
    <property type="entry name" value="HTH_MetabolicPath_Reg"/>
</dbReference>
<reference evidence="7 8" key="1">
    <citation type="journal article" date="2019" name="Int. J. Syst. Evol. Microbiol.">
        <title>The Global Catalogue of Microorganisms (GCM) 10K type strain sequencing project: providing services to taxonomists for standard genome sequencing and annotation.</title>
        <authorList>
            <consortium name="The Broad Institute Genomics Platform"/>
            <consortium name="The Broad Institute Genome Sequencing Center for Infectious Disease"/>
            <person name="Wu L."/>
            <person name="Ma J."/>
        </authorList>
    </citation>
    <scope>NUCLEOTIDE SEQUENCE [LARGE SCALE GENOMIC DNA]</scope>
    <source>
        <strain evidence="7 8">JCM 15481</strain>
    </source>
</reference>
<accession>A0ABN2YEE1</accession>
<evidence type="ECO:0000313" key="8">
    <source>
        <dbReference type="Proteomes" id="UP001500443"/>
    </source>
</evidence>
<dbReference type="PANTHER" id="PTHR30136">
    <property type="entry name" value="HELIX-TURN-HELIX TRANSCRIPTIONAL REGULATOR, ICLR FAMILY"/>
    <property type="match status" value="1"/>
</dbReference>
<dbReference type="Pfam" id="PF09339">
    <property type="entry name" value="HTH_IclR"/>
    <property type="match status" value="1"/>
</dbReference>
<evidence type="ECO:0000256" key="1">
    <source>
        <dbReference type="ARBA" id="ARBA00023015"/>
    </source>
</evidence>
<dbReference type="RefSeq" id="WP_344290685.1">
    <property type="nucleotide sequence ID" value="NZ_BAAAPF010000095.1"/>
</dbReference>
<dbReference type="Gene3D" id="3.30.450.40">
    <property type="match status" value="1"/>
</dbReference>
<name>A0ABN2YEE1_9ACTN</name>
<evidence type="ECO:0000259" key="5">
    <source>
        <dbReference type="PROSITE" id="PS51077"/>
    </source>
</evidence>
<keyword evidence="2" id="KW-0238">DNA-binding</keyword>
<evidence type="ECO:0000259" key="6">
    <source>
        <dbReference type="PROSITE" id="PS51078"/>
    </source>
</evidence>
<comment type="caution">
    <text evidence="7">The sequence shown here is derived from an EMBL/GenBank/DDBJ whole genome shotgun (WGS) entry which is preliminary data.</text>
</comment>